<evidence type="ECO:0000313" key="8">
    <source>
        <dbReference type="EMBL" id="HAF2551381.1"/>
    </source>
</evidence>
<dbReference type="InterPro" id="IPR036390">
    <property type="entry name" value="WH_DNA-bd_sf"/>
</dbReference>
<gene>
    <name evidence="8" type="ORF">G8N34_002437</name>
</gene>
<dbReference type="PANTHER" id="PTHR32071:SF38">
    <property type="entry name" value="PSP OPERON TRANSCRIPTIONAL ACTIVATOR"/>
    <property type="match status" value="1"/>
</dbReference>
<organism evidence="8">
    <name type="scientific">Salmonella enterica</name>
    <name type="common">Salmonella choleraesuis</name>
    <dbReference type="NCBI Taxonomy" id="28901"/>
    <lineage>
        <taxon>Bacteria</taxon>
        <taxon>Pseudomonadati</taxon>
        <taxon>Pseudomonadota</taxon>
        <taxon>Gammaproteobacteria</taxon>
        <taxon>Enterobacterales</taxon>
        <taxon>Enterobacteriaceae</taxon>
        <taxon>Salmonella</taxon>
    </lineage>
</organism>
<dbReference type="AlphaFoldDB" id="A0A744FR43"/>
<dbReference type="InterPro" id="IPR002078">
    <property type="entry name" value="Sigma_54_int"/>
</dbReference>
<keyword evidence="4" id="KW-0238">DNA-binding</keyword>
<dbReference type="InterPro" id="IPR011608">
    <property type="entry name" value="PRD"/>
</dbReference>
<dbReference type="CDD" id="cd00090">
    <property type="entry name" value="HTH_ARSR"/>
    <property type="match status" value="1"/>
</dbReference>
<dbReference type="GO" id="GO:0006355">
    <property type="term" value="P:regulation of DNA-templated transcription"/>
    <property type="evidence" value="ECO:0007669"/>
    <property type="project" value="InterPro"/>
</dbReference>
<dbReference type="Pfam" id="PF03610">
    <property type="entry name" value="EIIA-man"/>
    <property type="match status" value="1"/>
</dbReference>
<dbReference type="PROSITE" id="PS50045">
    <property type="entry name" value="SIGMA54_INTERACT_4"/>
    <property type="match status" value="1"/>
</dbReference>
<dbReference type="GO" id="GO:0009401">
    <property type="term" value="P:phosphoenolpyruvate-dependent sugar phosphotransferase system"/>
    <property type="evidence" value="ECO:0007669"/>
    <property type="project" value="InterPro"/>
</dbReference>
<dbReference type="GO" id="GO:0016020">
    <property type="term" value="C:membrane"/>
    <property type="evidence" value="ECO:0007669"/>
    <property type="project" value="InterPro"/>
</dbReference>
<feature type="domain" description="PTS EIIA type-4" evidence="6">
    <location>
        <begin position="536"/>
        <end position="687"/>
    </location>
</feature>
<evidence type="ECO:0000256" key="2">
    <source>
        <dbReference type="ARBA" id="ARBA00022741"/>
    </source>
</evidence>
<dbReference type="InterPro" id="IPR011991">
    <property type="entry name" value="ArsR-like_HTH"/>
</dbReference>
<dbReference type="GO" id="GO:0016740">
    <property type="term" value="F:transferase activity"/>
    <property type="evidence" value="ECO:0007669"/>
    <property type="project" value="UniProtKB-KW"/>
</dbReference>
<dbReference type="GO" id="GO:0003677">
    <property type="term" value="F:DNA binding"/>
    <property type="evidence" value="ECO:0007669"/>
    <property type="project" value="UniProtKB-KW"/>
</dbReference>
<dbReference type="RefSeq" id="WP_061376395.1">
    <property type="nucleotide sequence ID" value="NZ_BCOB01000082.1"/>
</dbReference>
<dbReference type="SUPFAM" id="SSF63520">
    <property type="entry name" value="PTS-regulatory domain, PRD"/>
    <property type="match status" value="2"/>
</dbReference>
<dbReference type="Pfam" id="PF00874">
    <property type="entry name" value="PRD"/>
    <property type="match status" value="1"/>
</dbReference>
<dbReference type="InterPro" id="IPR025662">
    <property type="entry name" value="Sigma_54_int_dom_ATP-bd_1"/>
</dbReference>
<dbReference type="SUPFAM" id="SSF53062">
    <property type="entry name" value="PTS system fructose IIA component-like"/>
    <property type="match status" value="1"/>
</dbReference>
<dbReference type="Gene3D" id="1.10.1790.10">
    <property type="entry name" value="PRD domain"/>
    <property type="match status" value="1"/>
</dbReference>
<dbReference type="SMART" id="SM00382">
    <property type="entry name" value="AAA"/>
    <property type="match status" value="1"/>
</dbReference>
<protein>
    <submittedName>
        <fullName evidence="8">PRD domain-containing protein</fullName>
    </submittedName>
</protein>
<reference evidence="8" key="1">
    <citation type="journal article" date="2018" name="Genome Biol.">
        <title>SKESA: strategic k-mer extension for scrupulous assemblies.</title>
        <authorList>
            <person name="Souvorov A."/>
            <person name="Agarwala R."/>
            <person name="Lipman D.J."/>
        </authorList>
    </citation>
    <scope>NUCLEOTIDE SEQUENCE</scope>
    <source>
        <strain evidence="8">MA.NL_L19</strain>
    </source>
</reference>
<evidence type="ECO:0000259" key="6">
    <source>
        <dbReference type="PROSITE" id="PS51096"/>
    </source>
</evidence>
<evidence type="ECO:0000259" key="7">
    <source>
        <dbReference type="PROSITE" id="PS51372"/>
    </source>
</evidence>
<dbReference type="Gene3D" id="3.40.50.510">
    <property type="entry name" value="Phosphotransferase system, mannose-type IIA component"/>
    <property type="match status" value="1"/>
</dbReference>
<dbReference type="PROSITE" id="PS51096">
    <property type="entry name" value="PTS_EIIA_TYPE_4"/>
    <property type="match status" value="1"/>
</dbReference>
<dbReference type="InterPro" id="IPR036662">
    <property type="entry name" value="PTS_EIIA_man-typ_sf"/>
</dbReference>
<dbReference type="EMBL" id="DAAUOZ010000006">
    <property type="protein sequence ID" value="HAF2551381.1"/>
    <property type="molecule type" value="Genomic_DNA"/>
</dbReference>
<dbReference type="InterPro" id="IPR027417">
    <property type="entry name" value="P-loop_NTPase"/>
</dbReference>
<dbReference type="InterPro" id="IPR036634">
    <property type="entry name" value="PRD_sf"/>
</dbReference>
<keyword evidence="1" id="KW-0808">Transferase</keyword>
<dbReference type="Gene3D" id="3.40.50.300">
    <property type="entry name" value="P-loop containing nucleotide triphosphate hydrolases"/>
    <property type="match status" value="1"/>
</dbReference>
<dbReference type="InterPro" id="IPR004701">
    <property type="entry name" value="PTS_EIIA_man-typ"/>
</dbReference>
<evidence type="ECO:0000256" key="1">
    <source>
        <dbReference type="ARBA" id="ARBA00022679"/>
    </source>
</evidence>
<keyword evidence="3" id="KW-0067">ATP-binding</keyword>
<feature type="domain" description="PRD" evidence="7">
    <location>
        <begin position="428"/>
        <end position="533"/>
    </location>
</feature>
<keyword evidence="2" id="KW-0547">Nucleotide-binding</keyword>
<dbReference type="CDD" id="cd00009">
    <property type="entry name" value="AAA"/>
    <property type="match status" value="1"/>
</dbReference>
<sequence>MRIDDIYAKLKELAGENGVSAKEIAEALNIGRSNVSHELNKLVFQGKARKKSGKPVLFQLVTQQIVLNEVHKDILGSHLKRNPSLKIAVEQAKAAVLYPPDGMNMLILGETGVGKSLFAELIVLYAQNNNIIPLSSELVIFNCADYSNNPQLLIAQLFGTRKGAYTGIDENRIGLIEKANNGFLFLDEVHRLPHEGQEMLFTFMDKGVYRRLGEADAIRTANVKIIAATTEAPESHLLRTFTRRFPITIRLPALRERTLQERIKLVHSFLQTESKSIQCSISISGNALRAFYIYDCPNNIGQLRADLRSACAKAYVDYVTGIREIITITSDYLPQHVSAFLLNETEHRKLWNELLGGKTKFTVFHPSGDIENENMFFLDEEQKGTTLQKMELSTLFGAGPESSYLQSLYTTKLSLIKSKDDIKTIQDYVTGTISELTDEIIQLSQKRLEKTFDINFQYALSIHLEKTLNRLKFDQLITHPRLNDIRIKHNREFNVALDCLRIIEKKVDISMPIDEAAFLTMLFIHYEDSEVLRAKQVRVMLIMHGESAATSMADTVNELLDVEYVKGFNLSLKVQPQIILEQIIAYIKTWEVKSDLFLLVDMGSLSNFGAVILRECGVRTKTMQLVSTMHVIEAVQKAMLGLPLEEIYNEVLGVNYLLDQSYRAKSEFNRQTKKLAIVMVSSSEEDLPETLTSLSNRLTYKPNILEIIPIISSDKQDIAQRLKSTSYVFDIVSVITNIPIPSQWRTLRLDEVLWEKNIITLQAIIDIETTYVLLVEPLNGLLKNTSAFRVVTEVRKAVLKISAAQGLNLTANAHIGIAMHLSCLIDKKLTDGPVSAPIRQTRAGKQAFSRDPVLKIFSKELHTLETKFQIEFSDDEIVYLKSLFEQNSF</sequence>
<evidence type="ECO:0000256" key="4">
    <source>
        <dbReference type="ARBA" id="ARBA00023125"/>
    </source>
</evidence>
<dbReference type="PROSITE" id="PS51372">
    <property type="entry name" value="PRD_2"/>
    <property type="match status" value="1"/>
</dbReference>
<reference evidence="8" key="2">
    <citation type="submission" date="2020-02" db="EMBL/GenBank/DDBJ databases">
        <authorList>
            <consortium name="NCBI Pathogen Detection Project"/>
        </authorList>
    </citation>
    <scope>NUCLEOTIDE SEQUENCE</scope>
    <source>
        <strain evidence="8">MA.NL_L19</strain>
    </source>
</reference>
<dbReference type="SUPFAM" id="SSF46785">
    <property type="entry name" value="Winged helix' DNA-binding domain"/>
    <property type="match status" value="1"/>
</dbReference>
<dbReference type="Pfam" id="PF00158">
    <property type="entry name" value="Sigma54_activat"/>
    <property type="match status" value="1"/>
</dbReference>
<dbReference type="Gene3D" id="1.10.10.10">
    <property type="entry name" value="Winged helix-like DNA-binding domain superfamily/Winged helix DNA-binding domain"/>
    <property type="match status" value="1"/>
</dbReference>
<name>A0A744FR43_SALER</name>
<evidence type="ECO:0000256" key="3">
    <source>
        <dbReference type="ARBA" id="ARBA00022840"/>
    </source>
</evidence>
<evidence type="ECO:0000259" key="5">
    <source>
        <dbReference type="PROSITE" id="PS50045"/>
    </source>
</evidence>
<dbReference type="InterPro" id="IPR003593">
    <property type="entry name" value="AAA+_ATPase"/>
</dbReference>
<proteinExistence type="predicted"/>
<dbReference type="GO" id="GO:0005524">
    <property type="term" value="F:ATP binding"/>
    <property type="evidence" value="ECO:0007669"/>
    <property type="project" value="UniProtKB-KW"/>
</dbReference>
<dbReference type="SUPFAM" id="SSF52540">
    <property type="entry name" value="P-loop containing nucleoside triphosphate hydrolases"/>
    <property type="match status" value="1"/>
</dbReference>
<dbReference type="InterPro" id="IPR036388">
    <property type="entry name" value="WH-like_DNA-bd_sf"/>
</dbReference>
<feature type="domain" description="Sigma-54 factor interaction" evidence="5">
    <location>
        <begin position="78"/>
        <end position="312"/>
    </location>
</feature>
<accession>A0A744FR43</accession>
<dbReference type="PROSITE" id="PS00675">
    <property type="entry name" value="SIGMA54_INTERACT_1"/>
    <property type="match status" value="1"/>
</dbReference>
<dbReference type="PANTHER" id="PTHR32071">
    <property type="entry name" value="TRANSCRIPTIONAL REGULATORY PROTEIN"/>
    <property type="match status" value="1"/>
</dbReference>
<comment type="caution">
    <text evidence="8">The sequence shown here is derived from an EMBL/GenBank/DDBJ whole genome shotgun (WGS) entry which is preliminary data.</text>
</comment>